<name>A0A2X0JXD2_9ACTN</name>
<accession>A0A2X0JXD2</accession>
<dbReference type="Pfam" id="PF13340">
    <property type="entry name" value="DUF4096"/>
    <property type="match status" value="1"/>
</dbReference>
<dbReference type="AlphaFoldDB" id="A0A2X0JXD2"/>
<dbReference type="EMBL" id="QKYN01000147">
    <property type="protein sequence ID" value="RAG81655.1"/>
    <property type="molecule type" value="Genomic_DNA"/>
</dbReference>
<dbReference type="PANTHER" id="PTHR30007:SF1">
    <property type="entry name" value="BLR1914 PROTEIN"/>
    <property type="match status" value="1"/>
</dbReference>
<feature type="domain" description="Insertion element IS402-like" evidence="2">
    <location>
        <begin position="10"/>
        <end position="87"/>
    </location>
</feature>
<keyword evidence="4" id="KW-1185">Reference proteome</keyword>
<dbReference type="Pfam" id="PF01609">
    <property type="entry name" value="DDE_Tnp_1"/>
    <property type="match status" value="1"/>
</dbReference>
<evidence type="ECO:0000259" key="1">
    <source>
        <dbReference type="Pfam" id="PF01609"/>
    </source>
</evidence>
<reference evidence="3 4" key="1">
    <citation type="submission" date="2018-06" db="EMBL/GenBank/DDBJ databases">
        <title>Streptacidiphilus pinicola sp. nov., isolated from pine grove soil.</title>
        <authorList>
            <person name="Roh S.G."/>
            <person name="Park S."/>
            <person name="Kim M.-K."/>
            <person name="Yun B.-R."/>
            <person name="Park J."/>
            <person name="Kim M.J."/>
            <person name="Kim Y.S."/>
            <person name="Kim S.B."/>
        </authorList>
    </citation>
    <scope>NUCLEOTIDE SEQUENCE [LARGE SCALE GENOMIC DNA]</scope>
    <source>
        <strain evidence="3 4">MMS16-CNU450</strain>
    </source>
</reference>
<evidence type="ECO:0000313" key="3">
    <source>
        <dbReference type="EMBL" id="RAG81655.1"/>
    </source>
</evidence>
<dbReference type="NCBIfam" id="NF033580">
    <property type="entry name" value="transpos_IS5_3"/>
    <property type="match status" value="1"/>
</dbReference>
<organism evidence="3 4">
    <name type="scientific">Streptacidiphilus pinicola</name>
    <dbReference type="NCBI Taxonomy" id="2219663"/>
    <lineage>
        <taxon>Bacteria</taxon>
        <taxon>Bacillati</taxon>
        <taxon>Actinomycetota</taxon>
        <taxon>Actinomycetes</taxon>
        <taxon>Kitasatosporales</taxon>
        <taxon>Streptomycetaceae</taxon>
        <taxon>Streptacidiphilus</taxon>
    </lineage>
</organism>
<dbReference type="InterPro" id="IPR002559">
    <property type="entry name" value="Transposase_11"/>
</dbReference>
<evidence type="ECO:0000313" key="4">
    <source>
        <dbReference type="Proteomes" id="UP000248889"/>
    </source>
</evidence>
<protein>
    <submittedName>
        <fullName evidence="3">IS5 family transposase</fullName>
    </submittedName>
</protein>
<gene>
    <name evidence="3" type="ORF">DN069_31700</name>
</gene>
<dbReference type="GO" id="GO:0004803">
    <property type="term" value="F:transposase activity"/>
    <property type="evidence" value="ECO:0007669"/>
    <property type="project" value="InterPro"/>
</dbReference>
<sequence>MASLAERLVPDELWELFRRVVPPTEVVRPQGGGRRRAGDREVLTAIIFVATSGCTWRQLPPVFGPCWQTVYRRFALWSRDRVWARLHRVILDELGARGQLDWSRCAIDSVSLRAAKGGKLTGPNPTDRGKLGSKIHLVTDRNGLPLSLGISGANLHDSQALEPLVRGIPPIRSRRGPRRRRPGKLHADKGYDYEGLRRWLRSRGIMPRIARKGVESSQRLGRHRWVVERTVSWLAGCRRLHRRYERKAEHFLGFVGIAAAFICFRRLAAT</sequence>
<evidence type="ECO:0000259" key="2">
    <source>
        <dbReference type="Pfam" id="PF13340"/>
    </source>
</evidence>
<comment type="caution">
    <text evidence="3">The sequence shown here is derived from an EMBL/GenBank/DDBJ whole genome shotgun (WGS) entry which is preliminary data.</text>
</comment>
<dbReference type="GO" id="GO:0006313">
    <property type="term" value="P:DNA transposition"/>
    <property type="evidence" value="ECO:0007669"/>
    <property type="project" value="InterPro"/>
</dbReference>
<dbReference type="RefSeq" id="WP_111506688.1">
    <property type="nucleotide sequence ID" value="NZ_QKYN01000147.1"/>
</dbReference>
<proteinExistence type="predicted"/>
<dbReference type="InterPro" id="IPR025161">
    <property type="entry name" value="IS402-like_dom"/>
</dbReference>
<feature type="domain" description="Transposase IS4-like" evidence="1">
    <location>
        <begin position="105"/>
        <end position="260"/>
    </location>
</feature>
<dbReference type="OrthoDB" id="4546548at2"/>
<dbReference type="GO" id="GO:0003677">
    <property type="term" value="F:DNA binding"/>
    <property type="evidence" value="ECO:0007669"/>
    <property type="project" value="InterPro"/>
</dbReference>
<dbReference type="Proteomes" id="UP000248889">
    <property type="component" value="Unassembled WGS sequence"/>
</dbReference>
<dbReference type="PANTHER" id="PTHR30007">
    <property type="entry name" value="PHP DOMAIN PROTEIN"/>
    <property type="match status" value="1"/>
</dbReference>